<dbReference type="InterPro" id="IPR002733">
    <property type="entry name" value="AMMECR1_domain"/>
</dbReference>
<evidence type="ECO:0000313" key="2">
    <source>
        <dbReference type="EMBL" id="BBI99678.1"/>
    </source>
</evidence>
<dbReference type="InterPro" id="IPR036071">
    <property type="entry name" value="AMMECR1_dom_sf"/>
</dbReference>
<dbReference type="InterPro" id="IPR027485">
    <property type="entry name" value="AMMECR1_N"/>
</dbReference>
<evidence type="ECO:0000259" key="1">
    <source>
        <dbReference type="PROSITE" id="PS51112"/>
    </source>
</evidence>
<organism evidence="2 3">
    <name type="scientific">Ferrigenium kumadai</name>
    <dbReference type="NCBI Taxonomy" id="1682490"/>
    <lineage>
        <taxon>Bacteria</taxon>
        <taxon>Pseudomonadati</taxon>
        <taxon>Pseudomonadota</taxon>
        <taxon>Betaproteobacteria</taxon>
        <taxon>Nitrosomonadales</taxon>
        <taxon>Gallionellaceae</taxon>
        <taxon>Ferrigenium</taxon>
    </lineage>
</organism>
<name>A0AAN1VZQ1_9PROT</name>
<dbReference type="InterPro" id="IPR027623">
    <property type="entry name" value="AmmeMemoSam_A"/>
</dbReference>
<dbReference type="RefSeq" id="WP_246487354.1">
    <property type="nucleotide sequence ID" value="NZ_AP019536.1"/>
</dbReference>
<protein>
    <recommendedName>
        <fullName evidence="1">AMMECR1 domain-containing protein</fullName>
    </recommendedName>
</protein>
<dbReference type="NCBIfam" id="TIGR00296">
    <property type="entry name" value="TIGR00296 family protein"/>
    <property type="match status" value="1"/>
</dbReference>
<dbReference type="Pfam" id="PF01871">
    <property type="entry name" value="AMMECR1"/>
    <property type="match status" value="1"/>
</dbReference>
<keyword evidence="3" id="KW-1185">Reference proteome</keyword>
<dbReference type="EMBL" id="AP019536">
    <property type="protein sequence ID" value="BBI99678.1"/>
    <property type="molecule type" value="Genomic_DNA"/>
</dbReference>
<dbReference type="Proteomes" id="UP001319121">
    <property type="component" value="Chromosome"/>
</dbReference>
<evidence type="ECO:0000313" key="3">
    <source>
        <dbReference type="Proteomes" id="UP001319121"/>
    </source>
</evidence>
<reference evidence="2 3" key="1">
    <citation type="submission" date="2019-03" db="EMBL/GenBank/DDBJ databases">
        <title>Complete genome sequence of Ferrigenium kumadai strain An22, a microaerophilic iron-oxidizing bacterium isolated from a paddy field soil.</title>
        <authorList>
            <person name="Watanabe T."/>
            <person name="Asakawa S."/>
        </authorList>
    </citation>
    <scope>NUCLEOTIDE SEQUENCE [LARGE SCALE GENOMIC DNA]</scope>
    <source>
        <strain evidence="2 3">An22</strain>
    </source>
</reference>
<dbReference type="PANTHER" id="PTHR13016">
    <property type="entry name" value="AMMECR1 HOMOLOG"/>
    <property type="match status" value="1"/>
</dbReference>
<dbReference type="KEGG" id="fku:FGKAn22_13710"/>
<dbReference type="SUPFAM" id="SSF143447">
    <property type="entry name" value="AMMECR1-like"/>
    <property type="match status" value="1"/>
</dbReference>
<proteinExistence type="predicted"/>
<dbReference type="NCBIfam" id="TIGR04335">
    <property type="entry name" value="AmmeMemoSam_A"/>
    <property type="match status" value="1"/>
</dbReference>
<feature type="domain" description="AMMECR1" evidence="1">
    <location>
        <begin position="4"/>
        <end position="195"/>
    </location>
</feature>
<dbReference type="PANTHER" id="PTHR13016:SF0">
    <property type="entry name" value="AMME SYNDROME CANDIDATE GENE 1 PROTEIN"/>
    <property type="match status" value="1"/>
</dbReference>
<dbReference type="PROSITE" id="PS51112">
    <property type="entry name" value="AMMECR1"/>
    <property type="match status" value="1"/>
</dbReference>
<dbReference type="InterPro" id="IPR023473">
    <property type="entry name" value="AMMECR1"/>
</dbReference>
<sequence>MSRKEHETAASRGKALIHIARGAIAQALGEAYPSVPQDEWLSEWGATFVTLTQAGELRGCIGSLQAHRPLAEDVHQNALAAAFRDPRFAPLCRHELGMTECEVSLLSAAERMKFSGEHDALSQLRPGVDGVIFEYGPYRSTFLPQVWEQLPHPRHFMAHLKRKAGLHDGFWAEEVQLSRYTVNKWREADFPKANH</sequence>
<dbReference type="AlphaFoldDB" id="A0AAN1VZQ1"/>
<accession>A0AAN1VZQ1</accession>
<gene>
    <name evidence="2" type="ORF">FGKAn22_13710</name>
</gene>
<dbReference type="Gene3D" id="3.30.1490.150">
    <property type="entry name" value="Hypothetical protein ph0010, domain 2"/>
    <property type="match status" value="1"/>
</dbReference>
<dbReference type="Gene3D" id="3.30.700.20">
    <property type="entry name" value="Hypothetical protein ph0010, domain 1"/>
    <property type="match status" value="1"/>
</dbReference>